<dbReference type="GO" id="GO:0070941">
    <property type="term" value="P:eisosome assembly"/>
    <property type="evidence" value="ECO:0007669"/>
    <property type="project" value="TreeGrafter"/>
</dbReference>
<comment type="caution">
    <text evidence="8">The sequence shown here is derived from an EMBL/GenBank/DDBJ whole genome shotgun (WGS) entry which is preliminary data.</text>
</comment>
<name>A0A0L0N6N7_TOLOC</name>
<feature type="transmembrane region" description="Helical" evidence="5">
    <location>
        <begin position="44"/>
        <end position="65"/>
    </location>
</feature>
<evidence type="ECO:0000256" key="4">
    <source>
        <dbReference type="ARBA" id="ARBA00023136"/>
    </source>
</evidence>
<feature type="transmembrane region" description="Helical" evidence="5">
    <location>
        <begin position="72"/>
        <end position="94"/>
    </location>
</feature>
<evidence type="ECO:0000256" key="3">
    <source>
        <dbReference type="ARBA" id="ARBA00022989"/>
    </source>
</evidence>
<dbReference type="AlphaFoldDB" id="A0A0L0N6N7"/>
<dbReference type="PANTHER" id="PTHR28165">
    <property type="entry name" value="NON-CLASSICAL EXPORT PROTEIN 2-RELATED"/>
    <property type="match status" value="1"/>
</dbReference>
<keyword evidence="6" id="KW-0732">Signal</keyword>
<keyword evidence="2 5" id="KW-0812">Transmembrane</keyword>
<dbReference type="GO" id="GO:0005886">
    <property type="term" value="C:plasma membrane"/>
    <property type="evidence" value="ECO:0007669"/>
    <property type="project" value="TreeGrafter"/>
</dbReference>
<keyword evidence="4 5" id="KW-0472">Membrane</keyword>
<evidence type="ECO:0000259" key="7">
    <source>
        <dbReference type="Pfam" id="PF01284"/>
    </source>
</evidence>
<keyword evidence="9" id="KW-1185">Reference proteome</keyword>
<evidence type="ECO:0000256" key="2">
    <source>
        <dbReference type="ARBA" id="ARBA00022692"/>
    </source>
</evidence>
<dbReference type="Pfam" id="PF01284">
    <property type="entry name" value="MARVEL"/>
    <property type="match status" value="1"/>
</dbReference>
<feature type="signal peptide" evidence="6">
    <location>
        <begin position="1"/>
        <end position="29"/>
    </location>
</feature>
<gene>
    <name evidence="8" type="ORF">TOPH_05746</name>
</gene>
<feature type="transmembrane region" description="Helical" evidence="5">
    <location>
        <begin position="128"/>
        <end position="150"/>
    </location>
</feature>
<evidence type="ECO:0000313" key="8">
    <source>
        <dbReference type="EMBL" id="KND89737.1"/>
    </source>
</evidence>
<comment type="subcellular location">
    <subcellularLocation>
        <location evidence="1">Membrane</location>
        <topology evidence="1">Multi-pass membrane protein</topology>
    </subcellularLocation>
</comment>
<feature type="domain" description="MARVEL" evidence="7">
    <location>
        <begin position="6"/>
        <end position="148"/>
    </location>
</feature>
<dbReference type="Proteomes" id="UP000036947">
    <property type="component" value="Unassembled WGS sequence"/>
</dbReference>
<feature type="chain" id="PRO_5005544847" evidence="6">
    <location>
        <begin position="30"/>
        <end position="173"/>
    </location>
</feature>
<evidence type="ECO:0000256" key="6">
    <source>
        <dbReference type="SAM" id="SignalP"/>
    </source>
</evidence>
<dbReference type="PANTHER" id="PTHR28165:SF1">
    <property type="entry name" value="NON-CLASSICAL EXPORT PROTEIN 2-RELATED"/>
    <property type="match status" value="1"/>
</dbReference>
<dbReference type="InterPro" id="IPR008253">
    <property type="entry name" value="Marvel"/>
</dbReference>
<dbReference type="GO" id="GO:0072659">
    <property type="term" value="P:protein localization to plasma membrane"/>
    <property type="evidence" value="ECO:0007669"/>
    <property type="project" value="TreeGrafter"/>
</dbReference>
<reference evidence="8 9" key="1">
    <citation type="journal article" date="2015" name="BMC Genomics">
        <title>The genome of the truffle-parasite Tolypocladium ophioglossoides and the evolution of antifungal peptaibiotics.</title>
        <authorList>
            <person name="Quandt C.A."/>
            <person name="Bushley K.E."/>
            <person name="Spatafora J.W."/>
        </authorList>
    </citation>
    <scope>NUCLEOTIDE SEQUENCE [LARGE SCALE GENOMIC DNA]</scope>
    <source>
        <strain evidence="8 9">CBS 100239</strain>
    </source>
</reference>
<evidence type="ECO:0000256" key="1">
    <source>
        <dbReference type="ARBA" id="ARBA00004141"/>
    </source>
</evidence>
<dbReference type="InterPro" id="IPR052649">
    <property type="entry name" value="NCE102-like"/>
</dbReference>
<accession>A0A0L0N6N7</accession>
<protein>
    <submittedName>
        <fullName evidence="8">Non-classical export protein 2</fullName>
    </submittedName>
</protein>
<organism evidence="8 9">
    <name type="scientific">Tolypocladium ophioglossoides (strain CBS 100239)</name>
    <name type="common">Snaketongue truffleclub</name>
    <name type="synonym">Elaphocordyceps ophioglossoides</name>
    <dbReference type="NCBI Taxonomy" id="1163406"/>
    <lineage>
        <taxon>Eukaryota</taxon>
        <taxon>Fungi</taxon>
        <taxon>Dikarya</taxon>
        <taxon>Ascomycota</taxon>
        <taxon>Pezizomycotina</taxon>
        <taxon>Sordariomycetes</taxon>
        <taxon>Hypocreomycetidae</taxon>
        <taxon>Hypocreales</taxon>
        <taxon>Ophiocordycipitaceae</taxon>
        <taxon>Tolypocladium</taxon>
    </lineage>
</organism>
<dbReference type="GO" id="GO:0032126">
    <property type="term" value="C:eisosome"/>
    <property type="evidence" value="ECO:0007669"/>
    <property type="project" value="TreeGrafter"/>
</dbReference>
<evidence type="ECO:0000256" key="5">
    <source>
        <dbReference type="SAM" id="Phobius"/>
    </source>
</evidence>
<proteinExistence type="predicted"/>
<keyword evidence="3 5" id="KW-1133">Transmembrane helix</keyword>
<sequence>MSGFINIILRATALLWTLLITALIGNVIASNVNAAGSAEAAVNFTMFVAVLSWVVCLYAIAATFFSALARPIVMLPLDVLAVLFTFISAIVLAAKLRAVNCGNIGGADLPSNCIGFGSSDNEKRCREIQASTVFMWFLWVCFCGGLFFTVKESRSGFGGSMRSSRPNMSQVGV</sequence>
<evidence type="ECO:0000313" key="9">
    <source>
        <dbReference type="Proteomes" id="UP000036947"/>
    </source>
</evidence>
<dbReference type="EMBL" id="LFRF01000017">
    <property type="protein sequence ID" value="KND89737.1"/>
    <property type="molecule type" value="Genomic_DNA"/>
</dbReference>
<dbReference type="OrthoDB" id="5423111at2759"/>